<evidence type="ECO:0000259" key="7">
    <source>
        <dbReference type="Pfam" id="PF01551"/>
    </source>
</evidence>
<dbReference type="Proteomes" id="UP000501891">
    <property type="component" value="Chromosome"/>
</dbReference>
<evidence type="ECO:0000256" key="4">
    <source>
        <dbReference type="ARBA" id="ARBA00022801"/>
    </source>
</evidence>
<reference evidence="8" key="1">
    <citation type="submission" date="2020-04" db="EMBL/GenBank/DDBJ databases">
        <title>A desert anoxygenic phototrophic bacterium fixes CO2 using RubisCO under aerobic conditions.</title>
        <authorList>
            <person name="Tang K."/>
        </authorList>
    </citation>
    <scope>NUCLEOTIDE SEQUENCE [LARGE SCALE GENOMIC DNA]</scope>
    <source>
        <strain evidence="8">MIMtkB3</strain>
    </source>
</reference>
<evidence type="ECO:0000256" key="1">
    <source>
        <dbReference type="ARBA" id="ARBA00001947"/>
    </source>
</evidence>
<evidence type="ECO:0000256" key="5">
    <source>
        <dbReference type="ARBA" id="ARBA00022833"/>
    </source>
</evidence>
<evidence type="ECO:0000313" key="9">
    <source>
        <dbReference type="Proteomes" id="UP000501891"/>
    </source>
</evidence>
<evidence type="ECO:0000256" key="6">
    <source>
        <dbReference type="ARBA" id="ARBA00023049"/>
    </source>
</evidence>
<organism evidence="8 9">
    <name type="scientific">Aerophototrophica crusticola</name>
    <dbReference type="NCBI Taxonomy" id="1709002"/>
    <lineage>
        <taxon>Bacteria</taxon>
        <taxon>Pseudomonadati</taxon>
        <taxon>Pseudomonadota</taxon>
        <taxon>Alphaproteobacteria</taxon>
        <taxon>Rhodospirillales</taxon>
        <taxon>Rhodospirillaceae</taxon>
        <taxon>Aerophototrophica</taxon>
    </lineage>
</organism>
<dbReference type="Pfam" id="PF01551">
    <property type="entry name" value="Peptidase_M23"/>
    <property type="match status" value="1"/>
</dbReference>
<evidence type="ECO:0000256" key="3">
    <source>
        <dbReference type="ARBA" id="ARBA00022723"/>
    </source>
</evidence>
<dbReference type="InterPro" id="IPR050570">
    <property type="entry name" value="Cell_wall_metabolism_enzyme"/>
</dbReference>
<dbReference type="KEGG" id="acru:HHL28_14925"/>
<dbReference type="AlphaFoldDB" id="A0A858RA20"/>
<protein>
    <submittedName>
        <fullName evidence="8">M23 family metallopeptidase</fullName>
    </submittedName>
</protein>
<dbReference type="InterPro" id="IPR011055">
    <property type="entry name" value="Dup_hybrid_motif"/>
</dbReference>
<keyword evidence="3" id="KW-0479">Metal-binding</keyword>
<keyword evidence="5" id="KW-0862">Zinc</keyword>
<dbReference type="GO" id="GO:0046872">
    <property type="term" value="F:metal ion binding"/>
    <property type="evidence" value="ECO:0007669"/>
    <property type="project" value="UniProtKB-KW"/>
</dbReference>
<dbReference type="SUPFAM" id="SSF51261">
    <property type="entry name" value="Duplicated hybrid motif"/>
    <property type="match status" value="1"/>
</dbReference>
<sequence>MAAQVVAADQRIAKAAEGQVALLSRLTEHADLRIGAVEGALRDTGINIDSVLRELERERFGMGGPLVTLPEMPPSLLPPQATAALAALETRLARQERLKALTTLLPLSTPVDDFYVTSGFGNRRDPFTRAWAMHTGIDLVAPVGTPVSVTAAGKVLEVGWEDGYGRQVLVDHGFGIRTRYGHLEKAMVREGDAVALGQQIGTLGNSGRSSGPHVHYEVIVDGRPVDPLRFMEKGRYVCQG</sequence>
<dbReference type="PANTHER" id="PTHR21666">
    <property type="entry name" value="PEPTIDASE-RELATED"/>
    <property type="match status" value="1"/>
</dbReference>
<dbReference type="GO" id="GO:0006508">
    <property type="term" value="P:proteolysis"/>
    <property type="evidence" value="ECO:0007669"/>
    <property type="project" value="UniProtKB-KW"/>
</dbReference>
<keyword evidence="6" id="KW-0482">Metalloprotease</keyword>
<dbReference type="InterPro" id="IPR016047">
    <property type="entry name" value="M23ase_b-sheet_dom"/>
</dbReference>
<keyword evidence="2" id="KW-0645">Protease</keyword>
<feature type="domain" description="M23ase beta-sheet core" evidence="7">
    <location>
        <begin position="133"/>
        <end position="227"/>
    </location>
</feature>
<dbReference type="GO" id="GO:0004222">
    <property type="term" value="F:metalloendopeptidase activity"/>
    <property type="evidence" value="ECO:0007669"/>
    <property type="project" value="TreeGrafter"/>
</dbReference>
<dbReference type="PANTHER" id="PTHR21666:SF288">
    <property type="entry name" value="CELL DIVISION PROTEIN YTFB"/>
    <property type="match status" value="1"/>
</dbReference>
<evidence type="ECO:0000256" key="2">
    <source>
        <dbReference type="ARBA" id="ARBA00022670"/>
    </source>
</evidence>
<dbReference type="EMBL" id="CP051775">
    <property type="protein sequence ID" value="QJE74201.1"/>
    <property type="molecule type" value="Genomic_DNA"/>
</dbReference>
<keyword evidence="9" id="KW-1185">Reference proteome</keyword>
<dbReference type="Gene3D" id="2.70.70.10">
    <property type="entry name" value="Glucose Permease (Domain IIA)"/>
    <property type="match status" value="1"/>
</dbReference>
<comment type="cofactor">
    <cofactor evidence="1">
        <name>Zn(2+)</name>
        <dbReference type="ChEBI" id="CHEBI:29105"/>
    </cofactor>
</comment>
<name>A0A858RA20_9PROT</name>
<keyword evidence="4" id="KW-0378">Hydrolase</keyword>
<gene>
    <name evidence="8" type="ORF">HHL28_14925</name>
</gene>
<evidence type="ECO:0000313" key="8">
    <source>
        <dbReference type="EMBL" id="QJE74201.1"/>
    </source>
</evidence>
<accession>A0A858RA20</accession>
<proteinExistence type="predicted"/>
<dbReference type="FunFam" id="2.70.70.10:FF:000006">
    <property type="entry name" value="M23 family peptidase"/>
    <property type="match status" value="1"/>
</dbReference>
<dbReference type="CDD" id="cd12797">
    <property type="entry name" value="M23_peptidase"/>
    <property type="match status" value="1"/>
</dbReference>